<protein>
    <recommendedName>
        <fullName evidence="2">Solute-binding protein family 3/N-terminal domain-containing protein</fullName>
    </recommendedName>
</protein>
<name>A0A244CMV1_PSEDV</name>
<evidence type="ECO:0000259" key="2">
    <source>
        <dbReference type="Pfam" id="PF00497"/>
    </source>
</evidence>
<dbReference type="AlphaFoldDB" id="A0A244CMV1"/>
<dbReference type="Pfam" id="PF00497">
    <property type="entry name" value="SBP_bac_3"/>
    <property type="match status" value="1"/>
</dbReference>
<dbReference type="OrthoDB" id="8587856at2"/>
<dbReference type="Proteomes" id="UP000194841">
    <property type="component" value="Unassembled WGS sequence"/>
</dbReference>
<proteinExistence type="predicted"/>
<sequence length="252" mass="28852">MKLFGLCFLLFSTVCSSQTVTFVAEELPTFHYLNQSNQPEGALVDIVHALAQHTTLKINIELMPFARAYHQTQIQPNTLLFSLLRTPSREHQFKWLGQTYQTTAYLVGLKTNTETLDSLVQAKKSRVGTIRGYYSETFLKQQGFTEENNLVLSVNFDQMWHLLFKDRIDYVLTNNIALNRELASANLPPEAVEQKLAIKDFPHDLYIASHVKIDPDTEQQITRALTLIKQNGEYQGILTRWGLALPEYTTVQ</sequence>
<accession>A0A244CMV1</accession>
<organism evidence="3 4">
    <name type="scientific">Pseudoalteromonas ulvae</name>
    <dbReference type="NCBI Taxonomy" id="107327"/>
    <lineage>
        <taxon>Bacteria</taxon>
        <taxon>Pseudomonadati</taxon>
        <taxon>Pseudomonadota</taxon>
        <taxon>Gammaproteobacteria</taxon>
        <taxon>Alteromonadales</taxon>
        <taxon>Pseudoalteromonadaceae</taxon>
        <taxon>Pseudoalteromonas</taxon>
    </lineage>
</organism>
<dbReference type="PANTHER" id="PTHR38834:SF3">
    <property type="entry name" value="SOLUTE-BINDING PROTEIN FAMILY 3_N-TERMINAL DOMAIN-CONTAINING PROTEIN"/>
    <property type="match status" value="1"/>
</dbReference>
<evidence type="ECO:0000313" key="4">
    <source>
        <dbReference type="Proteomes" id="UP000194841"/>
    </source>
</evidence>
<dbReference type="SUPFAM" id="SSF53850">
    <property type="entry name" value="Periplasmic binding protein-like II"/>
    <property type="match status" value="1"/>
</dbReference>
<dbReference type="EMBL" id="MWPV01000005">
    <property type="protein sequence ID" value="OUL56957.1"/>
    <property type="molecule type" value="Genomic_DNA"/>
</dbReference>
<comment type="caution">
    <text evidence="3">The sequence shown here is derived from an EMBL/GenBank/DDBJ whole genome shotgun (WGS) entry which is preliminary data.</text>
</comment>
<dbReference type="RefSeq" id="WP_086745209.1">
    <property type="nucleotide sequence ID" value="NZ_MWPV01000005.1"/>
</dbReference>
<dbReference type="InterPro" id="IPR001638">
    <property type="entry name" value="Solute-binding_3/MltF_N"/>
</dbReference>
<feature type="chain" id="PRO_5012738104" description="Solute-binding protein family 3/N-terminal domain-containing protein" evidence="1">
    <location>
        <begin position="18"/>
        <end position="252"/>
    </location>
</feature>
<keyword evidence="4" id="KW-1185">Reference proteome</keyword>
<keyword evidence="1" id="KW-0732">Signal</keyword>
<evidence type="ECO:0000313" key="3">
    <source>
        <dbReference type="EMBL" id="OUL56957.1"/>
    </source>
</evidence>
<feature type="domain" description="Solute-binding protein family 3/N-terminal" evidence="2">
    <location>
        <begin position="23"/>
        <end position="242"/>
    </location>
</feature>
<feature type="signal peptide" evidence="1">
    <location>
        <begin position="1"/>
        <end position="17"/>
    </location>
</feature>
<dbReference type="Gene3D" id="3.40.190.10">
    <property type="entry name" value="Periplasmic binding protein-like II"/>
    <property type="match status" value="2"/>
</dbReference>
<reference evidence="3 4" key="1">
    <citation type="submission" date="2017-02" db="EMBL/GenBank/DDBJ databases">
        <title>Pseudoalteromonas ulvae TC14 Genome.</title>
        <authorList>
            <person name="Molmeret M."/>
        </authorList>
    </citation>
    <scope>NUCLEOTIDE SEQUENCE [LARGE SCALE GENOMIC DNA]</scope>
    <source>
        <strain evidence="3">TC14</strain>
    </source>
</reference>
<dbReference type="PANTHER" id="PTHR38834">
    <property type="entry name" value="PERIPLASMIC SUBSTRATE BINDING PROTEIN FAMILY 3"/>
    <property type="match status" value="1"/>
</dbReference>
<gene>
    <name evidence="3" type="ORF">B1199_16460</name>
</gene>
<evidence type="ECO:0000256" key="1">
    <source>
        <dbReference type="SAM" id="SignalP"/>
    </source>
</evidence>